<dbReference type="InterPro" id="IPR051199">
    <property type="entry name" value="LPS_LOS_Heptosyltrfase"/>
</dbReference>
<reference evidence="3 4" key="1">
    <citation type="submission" date="2023-11" db="EMBL/GenBank/DDBJ databases">
        <title>Draft genome of Azohydromonas lata strain H1 (DSM1123), a polyhydroxyalkanoate producer.</title>
        <authorList>
            <person name="Traversa D."/>
            <person name="D'Addabbo P."/>
            <person name="Pazzani C."/>
            <person name="Manzari C."/>
            <person name="Chiara M."/>
            <person name="Scrascia M."/>
        </authorList>
    </citation>
    <scope>NUCLEOTIDE SEQUENCE [LARGE SCALE GENOMIC DNA]</scope>
    <source>
        <strain evidence="3 4">H1</strain>
    </source>
</reference>
<gene>
    <name evidence="3" type="ORF">SM757_19015</name>
</gene>
<sequence>MSAPCERQRLWQGARRVLAIRLDNLGDLLMTTPALVALRTSLPQAHIALLASSAGAALASHVPVVDEVLAYDAPWVKRPAGALERSLGPGEAEARMVRILAEARFDAAVIFTVCTQSALPAALLCLQAGIPLRLAYSRENPYELLSDWIADTEVPADGMRHEAQRQLDLVHHVGLQADAQRLLFRFKVEEALAMRHKFERAGGDLTRPYFVVHPGATAASRRWPAERFGQAAQALADATGCQAVFSGGPDELPLIHEAMAAMRDGGEGAVSLGGELVLGELASLIAGAQVTLCNNSAPAHLAAALNAPVVVLYALTNPQHTPWQARARVLNHPVPCRHCLKSVCPERHHDCLERVPPQDVVQAALDLMGPLPGVPLHPASPCIPHPVTALG</sequence>
<accession>A0ABU5IIW6</accession>
<evidence type="ECO:0000313" key="4">
    <source>
        <dbReference type="Proteomes" id="UP001293718"/>
    </source>
</evidence>
<keyword evidence="1 3" id="KW-0328">Glycosyltransferase</keyword>
<dbReference type="PANTHER" id="PTHR30160">
    <property type="entry name" value="TETRAACYLDISACCHARIDE 4'-KINASE-RELATED"/>
    <property type="match status" value="1"/>
</dbReference>
<name>A0ABU5IIW6_9BURK</name>
<evidence type="ECO:0000313" key="3">
    <source>
        <dbReference type="EMBL" id="MDZ5458675.1"/>
    </source>
</evidence>
<dbReference type="RefSeq" id="WP_084267120.1">
    <property type="nucleotide sequence ID" value="NZ_JAXOJX010000033.1"/>
</dbReference>
<evidence type="ECO:0000256" key="2">
    <source>
        <dbReference type="ARBA" id="ARBA00022679"/>
    </source>
</evidence>
<dbReference type="PANTHER" id="PTHR30160:SF1">
    <property type="entry name" value="LIPOPOLYSACCHARIDE 1,2-N-ACETYLGLUCOSAMINETRANSFERASE-RELATED"/>
    <property type="match status" value="1"/>
</dbReference>
<dbReference type="Pfam" id="PF01075">
    <property type="entry name" value="Glyco_transf_9"/>
    <property type="match status" value="1"/>
</dbReference>
<dbReference type="Proteomes" id="UP001293718">
    <property type="component" value="Unassembled WGS sequence"/>
</dbReference>
<keyword evidence="4" id="KW-1185">Reference proteome</keyword>
<dbReference type="GO" id="GO:0016757">
    <property type="term" value="F:glycosyltransferase activity"/>
    <property type="evidence" value="ECO:0007669"/>
    <property type="project" value="UniProtKB-KW"/>
</dbReference>
<organism evidence="3 4">
    <name type="scientific">Azohydromonas lata</name>
    <dbReference type="NCBI Taxonomy" id="45677"/>
    <lineage>
        <taxon>Bacteria</taxon>
        <taxon>Pseudomonadati</taxon>
        <taxon>Pseudomonadota</taxon>
        <taxon>Betaproteobacteria</taxon>
        <taxon>Burkholderiales</taxon>
        <taxon>Sphaerotilaceae</taxon>
        <taxon>Azohydromonas</taxon>
    </lineage>
</organism>
<protein>
    <submittedName>
        <fullName evidence="3">Glycosyltransferase family 9 protein</fullName>
        <ecNumber evidence="3">2.4.-.-</ecNumber>
    </submittedName>
</protein>
<proteinExistence type="predicted"/>
<dbReference type="EMBL" id="JAXOJX010000033">
    <property type="protein sequence ID" value="MDZ5458675.1"/>
    <property type="molecule type" value="Genomic_DNA"/>
</dbReference>
<keyword evidence="2 3" id="KW-0808">Transferase</keyword>
<dbReference type="SUPFAM" id="SSF53756">
    <property type="entry name" value="UDP-Glycosyltransferase/glycogen phosphorylase"/>
    <property type="match status" value="1"/>
</dbReference>
<dbReference type="Gene3D" id="3.40.50.2000">
    <property type="entry name" value="Glycogen Phosphorylase B"/>
    <property type="match status" value="2"/>
</dbReference>
<comment type="caution">
    <text evidence="3">The sequence shown here is derived from an EMBL/GenBank/DDBJ whole genome shotgun (WGS) entry which is preliminary data.</text>
</comment>
<evidence type="ECO:0000256" key="1">
    <source>
        <dbReference type="ARBA" id="ARBA00022676"/>
    </source>
</evidence>
<dbReference type="EC" id="2.4.-.-" evidence="3"/>
<dbReference type="InterPro" id="IPR002201">
    <property type="entry name" value="Glyco_trans_9"/>
</dbReference>
<dbReference type="CDD" id="cd03789">
    <property type="entry name" value="GT9_LPS_heptosyltransferase"/>
    <property type="match status" value="1"/>
</dbReference>